<evidence type="ECO:0000313" key="3">
    <source>
        <dbReference type="Proteomes" id="UP000310200"/>
    </source>
</evidence>
<gene>
    <name evidence="2" type="ORF">DBV15_09280</name>
</gene>
<dbReference type="Proteomes" id="UP000310200">
    <property type="component" value="Unassembled WGS sequence"/>
</dbReference>
<keyword evidence="3" id="KW-1185">Reference proteome</keyword>
<feature type="compositionally biased region" description="Basic residues" evidence="1">
    <location>
        <begin position="40"/>
        <end position="60"/>
    </location>
</feature>
<sequence>MTNFAGPSQRRTRGREGERAKERSRERVQISGDDCTEAKGKKRSKAKKEGKRERRRRREWRKMEAGLDGIAEEGNRAGNGWRSAGRGEAIALSRRSAIRWFERAWFETANVRLRAASFGGGREGGGEGWWEPQGAEGVTRARRRWQRQRQRGGRKGDDETRKRKEKKGRESARERRRVLEIRLLHRAAGWEKPKALVTFLYVNLGRCTFRPGTIWWGAQIGGMHLVGAARRIAHLGAAFEVKEGVSSNETGPRLAREF</sequence>
<feature type="compositionally biased region" description="Basic and acidic residues" evidence="1">
    <location>
        <begin position="154"/>
        <end position="172"/>
    </location>
</feature>
<evidence type="ECO:0000256" key="1">
    <source>
        <dbReference type="SAM" id="MobiDB-lite"/>
    </source>
</evidence>
<dbReference type="EMBL" id="QBLH01001850">
    <property type="protein sequence ID" value="TGZ50873.1"/>
    <property type="molecule type" value="Genomic_DNA"/>
</dbReference>
<protein>
    <submittedName>
        <fullName evidence="2">Uncharacterized protein</fullName>
    </submittedName>
</protein>
<organism evidence="2 3">
    <name type="scientific">Temnothorax longispinosus</name>
    <dbReference type="NCBI Taxonomy" id="300112"/>
    <lineage>
        <taxon>Eukaryota</taxon>
        <taxon>Metazoa</taxon>
        <taxon>Ecdysozoa</taxon>
        <taxon>Arthropoda</taxon>
        <taxon>Hexapoda</taxon>
        <taxon>Insecta</taxon>
        <taxon>Pterygota</taxon>
        <taxon>Neoptera</taxon>
        <taxon>Endopterygota</taxon>
        <taxon>Hymenoptera</taxon>
        <taxon>Apocrita</taxon>
        <taxon>Aculeata</taxon>
        <taxon>Formicoidea</taxon>
        <taxon>Formicidae</taxon>
        <taxon>Myrmicinae</taxon>
        <taxon>Temnothorax</taxon>
    </lineage>
</organism>
<comment type="caution">
    <text evidence="2">The sequence shown here is derived from an EMBL/GenBank/DDBJ whole genome shotgun (WGS) entry which is preliminary data.</text>
</comment>
<feature type="compositionally biased region" description="Basic and acidic residues" evidence="1">
    <location>
        <begin position="14"/>
        <end position="28"/>
    </location>
</feature>
<feature type="compositionally biased region" description="Basic residues" evidence="1">
    <location>
        <begin position="140"/>
        <end position="153"/>
    </location>
</feature>
<dbReference type="AlphaFoldDB" id="A0A4S2KMD3"/>
<feature type="region of interest" description="Disordered" evidence="1">
    <location>
        <begin position="121"/>
        <end position="172"/>
    </location>
</feature>
<evidence type="ECO:0000313" key="2">
    <source>
        <dbReference type="EMBL" id="TGZ50873.1"/>
    </source>
</evidence>
<feature type="region of interest" description="Disordered" evidence="1">
    <location>
        <begin position="1"/>
        <end position="65"/>
    </location>
</feature>
<accession>A0A4S2KMD3</accession>
<proteinExistence type="predicted"/>
<name>A0A4S2KMD3_9HYME</name>
<reference evidence="2 3" key="1">
    <citation type="journal article" date="2019" name="Philos. Trans. R. Soc. Lond., B, Biol. Sci.">
        <title>Ant behaviour and brain gene expression of defending hosts depend on the ecological success of the intruding social parasite.</title>
        <authorList>
            <person name="Kaur R."/>
            <person name="Stoldt M."/>
            <person name="Jongepier E."/>
            <person name="Feldmeyer B."/>
            <person name="Menzel F."/>
            <person name="Bornberg-Bauer E."/>
            <person name="Foitzik S."/>
        </authorList>
    </citation>
    <scope>NUCLEOTIDE SEQUENCE [LARGE SCALE GENOMIC DNA]</scope>
    <source>
        <tissue evidence="2">Whole body</tissue>
    </source>
</reference>